<dbReference type="RefSeq" id="WP_013485217.1">
    <property type="nucleotide sequence ID" value="NC_014828.1"/>
</dbReference>
<evidence type="ECO:0000259" key="11">
    <source>
        <dbReference type="Pfam" id="PF02885"/>
    </source>
</evidence>
<dbReference type="Pfam" id="PF00591">
    <property type="entry name" value="Glycos_transf_3"/>
    <property type="match status" value="1"/>
</dbReference>
<evidence type="ECO:0000256" key="1">
    <source>
        <dbReference type="ARBA" id="ARBA00004907"/>
    </source>
</evidence>
<dbReference type="STRING" id="663278.Ethha_1322"/>
<evidence type="ECO:0000256" key="2">
    <source>
        <dbReference type="ARBA" id="ARBA00022605"/>
    </source>
</evidence>
<evidence type="ECO:0000256" key="4">
    <source>
        <dbReference type="ARBA" id="ARBA00022679"/>
    </source>
</evidence>
<keyword evidence="6 9" id="KW-0057">Aromatic amino acid biosynthesis</keyword>
<keyword evidence="4 9" id="KW-0808">Transferase</keyword>
<keyword evidence="13" id="KW-1185">Reference proteome</keyword>
<dbReference type="UniPathway" id="UPA00035">
    <property type="reaction ID" value="UER00041"/>
</dbReference>
<organism evidence="12 13">
    <name type="scientific">Ethanoligenens harbinense (strain DSM 18485 / JCM 12961 / CGMCC 1.5033 / YUAN-3)</name>
    <dbReference type="NCBI Taxonomy" id="663278"/>
    <lineage>
        <taxon>Bacteria</taxon>
        <taxon>Bacillati</taxon>
        <taxon>Bacillota</taxon>
        <taxon>Clostridia</taxon>
        <taxon>Eubacteriales</taxon>
        <taxon>Oscillospiraceae</taxon>
        <taxon>Ethanoligenens</taxon>
    </lineage>
</organism>
<feature type="binding site" evidence="9">
    <location>
        <begin position="107"/>
        <end position="115"/>
    </location>
    <ligand>
        <name>5-phospho-alpha-D-ribose 1-diphosphate</name>
        <dbReference type="ChEBI" id="CHEBI:58017"/>
    </ligand>
</feature>
<evidence type="ECO:0000256" key="5">
    <source>
        <dbReference type="ARBA" id="ARBA00022822"/>
    </source>
</evidence>
<comment type="cofactor">
    <cofactor evidence="9">
        <name>Mg(2+)</name>
        <dbReference type="ChEBI" id="CHEBI:18420"/>
    </cofactor>
    <text evidence="9">Binds 2 magnesium ions per monomer.</text>
</comment>
<feature type="binding site" evidence="9">
    <location>
        <position position="110"/>
    </location>
    <ligand>
        <name>anthranilate</name>
        <dbReference type="ChEBI" id="CHEBI:16567"/>
        <label>1</label>
    </ligand>
</feature>
<keyword evidence="2 9" id="KW-0028">Amino-acid biosynthesis</keyword>
<accession>E6U695</accession>
<feature type="binding site" evidence="9">
    <location>
        <position position="79"/>
    </location>
    <ligand>
        <name>anthranilate</name>
        <dbReference type="ChEBI" id="CHEBI:16567"/>
        <label>1</label>
    </ligand>
</feature>
<evidence type="ECO:0000259" key="10">
    <source>
        <dbReference type="Pfam" id="PF00591"/>
    </source>
</evidence>
<comment type="pathway">
    <text evidence="1 9">Amino-acid biosynthesis; L-tryptophan biosynthesis; L-tryptophan from chorismate: step 2/5.</text>
</comment>
<comment type="similarity">
    <text evidence="9">Belongs to the anthranilate phosphoribosyltransferase family.</text>
</comment>
<dbReference type="FunFam" id="3.40.1030.10:FF:000002">
    <property type="entry name" value="Anthranilate phosphoribosyltransferase"/>
    <property type="match status" value="1"/>
</dbReference>
<feature type="binding site" evidence="9">
    <location>
        <begin position="82"/>
        <end position="83"/>
    </location>
    <ligand>
        <name>5-phospho-alpha-D-ribose 1-diphosphate</name>
        <dbReference type="ChEBI" id="CHEBI:58017"/>
    </ligand>
</feature>
<feature type="binding site" evidence="9">
    <location>
        <position position="165"/>
    </location>
    <ligand>
        <name>anthranilate</name>
        <dbReference type="ChEBI" id="CHEBI:16567"/>
        <label>2</label>
    </ligand>
</feature>
<name>E6U695_ETHHY</name>
<dbReference type="Gene3D" id="1.20.970.10">
    <property type="entry name" value="Transferase, Pyrimidine Nucleoside Phosphorylase, Chain C"/>
    <property type="match status" value="1"/>
</dbReference>
<gene>
    <name evidence="9" type="primary">trpD</name>
    <name evidence="12" type="ordered locus">Ethha_1322</name>
</gene>
<evidence type="ECO:0000256" key="6">
    <source>
        <dbReference type="ARBA" id="ARBA00023141"/>
    </source>
</evidence>
<dbReference type="EC" id="2.4.2.18" evidence="9"/>
<dbReference type="InterPro" id="IPR035902">
    <property type="entry name" value="Nuc_phospho_transferase"/>
</dbReference>
<dbReference type="eggNOG" id="COG0547">
    <property type="taxonomic scope" value="Bacteria"/>
</dbReference>
<feature type="binding site" evidence="9">
    <location>
        <position position="119"/>
    </location>
    <ligand>
        <name>5-phospho-alpha-D-ribose 1-diphosphate</name>
        <dbReference type="ChEBI" id="CHEBI:58017"/>
    </ligand>
</feature>
<protein>
    <recommendedName>
        <fullName evidence="9">Anthranilate phosphoribosyltransferase</fullName>
        <ecNumber evidence="9">2.4.2.18</ecNumber>
    </recommendedName>
</protein>
<dbReference type="AlphaFoldDB" id="E6U695"/>
<feature type="binding site" evidence="9">
    <location>
        <position position="87"/>
    </location>
    <ligand>
        <name>5-phospho-alpha-D-ribose 1-diphosphate</name>
        <dbReference type="ChEBI" id="CHEBI:58017"/>
    </ligand>
</feature>
<dbReference type="InterPro" id="IPR017459">
    <property type="entry name" value="Glycosyl_Trfase_fam3_N_dom"/>
</dbReference>
<feature type="binding site" evidence="9">
    <location>
        <begin position="89"/>
        <end position="92"/>
    </location>
    <ligand>
        <name>5-phospho-alpha-D-ribose 1-diphosphate</name>
        <dbReference type="ChEBI" id="CHEBI:58017"/>
    </ligand>
</feature>
<comment type="catalytic activity">
    <reaction evidence="7 9">
        <text>N-(5-phospho-beta-D-ribosyl)anthranilate + diphosphate = 5-phospho-alpha-D-ribose 1-diphosphate + anthranilate</text>
        <dbReference type="Rhea" id="RHEA:11768"/>
        <dbReference type="ChEBI" id="CHEBI:16567"/>
        <dbReference type="ChEBI" id="CHEBI:18277"/>
        <dbReference type="ChEBI" id="CHEBI:33019"/>
        <dbReference type="ChEBI" id="CHEBI:58017"/>
        <dbReference type="EC" id="2.4.2.18"/>
    </reaction>
</comment>
<proteinExistence type="inferred from homology"/>
<feature type="domain" description="Glycosyl transferase family 3" evidence="10">
    <location>
        <begin position="72"/>
        <end position="323"/>
    </location>
</feature>
<dbReference type="SUPFAM" id="SSF47648">
    <property type="entry name" value="Nucleoside phosphorylase/phosphoribosyltransferase N-terminal domain"/>
    <property type="match status" value="1"/>
</dbReference>
<keyword evidence="3 9" id="KW-0328">Glycosyltransferase</keyword>
<dbReference type="KEGG" id="eha:Ethha_1322"/>
<dbReference type="Gene3D" id="3.40.1030.10">
    <property type="entry name" value="Nucleoside phosphorylase/phosphoribosyltransferase catalytic domain"/>
    <property type="match status" value="1"/>
</dbReference>
<evidence type="ECO:0000256" key="8">
    <source>
        <dbReference type="ARBA" id="ARBA00061188"/>
    </source>
</evidence>
<dbReference type="PANTHER" id="PTHR43285">
    <property type="entry name" value="ANTHRANILATE PHOSPHORIBOSYLTRANSFERASE"/>
    <property type="match status" value="1"/>
</dbReference>
<dbReference type="HOGENOM" id="CLU_034315_2_1_9"/>
<evidence type="ECO:0000313" key="13">
    <source>
        <dbReference type="Proteomes" id="UP000001551"/>
    </source>
</evidence>
<evidence type="ECO:0000256" key="3">
    <source>
        <dbReference type="ARBA" id="ARBA00022676"/>
    </source>
</evidence>
<dbReference type="EMBL" id="CP002400">
    <property type="protein sequence ID" value="ADU26862.1"/>
    <property type="molecule type" value="Genomic_DNA"/>
</dbReference>
<dbReference type="GO" id="GO:0000287">
    <property type="term" value="F:magnesium ion binding"/>
    <property type="evidence" value="ECO:0007669"/>
    <property type="project" value="UniProtKB-UniRule"/>
</dbReference>
<keyword evidence="9" id="KW-0479">Metal-binding</keyword>
<dbReference type="SUPFAM" id="SSF52418">
    <property type="entry name" value="Nucleoside phosphorylase/phosphoribosyltransferase catalytic domain"/>
    <property type="match status" value="1"/>
</dbReference>
<dbReference type="InterPro" id="IPR036320">
    <property type="entry name" value="Glycosyl_Trfase_fam3_N_dom_sf"/>
</dbReference>
<dbReference type="GO" id="GO:0000162">
    <property type="term" value="P:L-tryptophan biosynthetic process"/>
    <property type="evidence" value="ECO:0007669"/>
    <property type="project" value="UniProtKB-UniRule"/>
</dbReference>
<evidence type="ECO:0000256" key="7">
    <source>
        <dbReference type="ARBA" id="ARBA00052328"/>
    </source>
</evidence>
<dbReference type="PANTHER" id="PTHR43285:SF2">
    <property type="entry name" value="ANTHRANILATE PHOSPHORIBOSYLTRANSFERASE"/>
    <property type="match status" value="1"/>
</dbReference>
<comment type="subunit">
    <text evidence="9">Homodimer.</text>
</comment>
<feature type="binding site" evidence="9">
    <location>
        <position position="225"/>
    </location>
    <ligand>
        <name>Mg(2+)</name>
        <dbReference type="ChEBI" id="CHEBI:18420"/>
        <label>1</label>
    </ligand>
</feature>
<comment type="similarity">
    <text evidence="8">In the C-terminal section; belongs to the anthranilate phosphoribosyltransferase family.</text>
</comment>
<feature type="binding site" evidence="9">
    <location>
        <position position="79"/>
    </location>
    <ligand>
        <name>5-phospho-alpha-D-ribose 1-diphosphate</name>
        <dbReference type="ChEBI" id="CHEBI:58017"/>
    </ligand>
</feature>
<dbReference type="Pfam" id="PF02885">
    <property type="entry name" value="Glycos_trans_3N"/>
    <property type="match status" value="1"/>
</dbReference>
<dbReference type="InterPro" id="IPR005940">
    <property type="entry name" value="Anthranilate_Pribosyl_Tfrase"/>
</dbReference>
<dbReference type="GO" id="GO:0005829">
    <property type="term" value="C:cytosol"/>
    <property type="evidence" value="ECO:0007669"/>
    <property type="project" value="TreeGrafter"/>
</dbReference>
<feature type="domain" description="Glycosyl transferase family 3 N-terminal" evidence="11">
    <location>
        <begin position="3"/>
        <end position="65"/>
    </location>
</feature>
<dbReference type="Proteomes" id="UP000001551">
    <property type="component" value="Chromosome"/>
</dbReference>
<evidence type="ECO:0000313" key="12">
    <source>
        <dbReference type="EMBL" id="ADU26862.1"/>
    </source>
</evidence>
<dbReference type="NCBIfam" id="TIGR01245">
    <property type="entry name" value="trpD"/>
    <property type="match status" value="1"/>
</dbReference>
<keyword evidence="9" id="KW-0460">Magnesium</keyword>
<feature type="binding site" evidence="9">
    <location>
        <position position="91"/>
    </location>
    <ligand>
        <name>Mg(2+)</name>
        <dbReference type="ChEBI" id="CHEBI:18420"/>
        <label>1</label>
    </ligand>
</feature>
<evidence type="ECO:0000256" key="9">
    <source>
        <dbReference type="HAMAP-Rule" id="MF_00211"/>
    </source>
</evidence>
<dbReference type="GO" id="GO:0004048">
    <property type="term" value="F:anthranilate phosphoribosyltransferase activity"/>
    <property type="evidence" value="ECO:0007669"/>
    <property type="project" value="UniProtKB-UniRule"/>
</dbReference>
<keyword evidence="5 9" id="KW-0822">Tryptophan biosynthesis</keyword>
<sequence length="337" mass="35292">MIKEAIGQVVEGKDLSPEQARGAMDEIMSGGATPAQIGAYITALRMKGESIDEITASAQVMREKAPLVRAEGDVLDIVGTGGDRSFTFNVSTVSSLVVAAAGVQVAKHGNRSASSKCGSADVLEALGVKLNLTAEQAAGLLRTAGICFMFAQAFHGSMKYAAGPRRELGIRTIFNILGPLANPARANLQLLGVYDAALCQPLAQVLANLGVRRAMVVYGLDGLDEVSLCGQTQVSELIDQRVSNYLLSPEDFGLTPCALEDLRGGDAQENAQIARNILSGETGPKRDMVLLNSAAALYMAGKADGLKAGVEMARELIDSGKAAEKLEELVRVSNSIA</sequence>
<feature type="binding site" evidence="9">
    <location>
        <position position="224"/>
    </location>
    <ligand>
        <name>Mg(2+)</name>
        <dbReference type="ChEBI" id="CHEBI:18420"/>
        <label>2</label>
    </ligand>
</feature>
<reference evidence="12 13" key="1">
    <citation type="submission" date="2010-12" db="EMBL/GenBank/DDBJ databases">
        <title>Complete sequence of Ethanoligenens harbinense YUAN-3.</title>
        <authorList>
            <person name="Lucas S."/>
            <person name="Copeland A."/>
            <person name="Lapidus A."/>
            <person name="Cheng J.-F."/>
            <person name="Bruce D."/>
            <person name="Goodwin L."/>
            <person name="Pitluck S."/>
            <person name="Chertkov O."/>
            <person name="Misra M."/>
            <person name="Detter J.C."/>
            <person name="Han C."/>
            <person name="Tapia R."/>
            <person name="Land M."/>
            <person name="Hauser L."/>
            <person name="Jeffries C."/>
            <person name="Kyrpides N."/>
            <person name="Ivanova N."/>
            <person name="Mikhailova N."/>
            <person name="Wang A."/>
            <person name="Mouttaki H."/>
            <person name="He Z."/>
            <person name="Zhou J."/>
            <person name="Hemme C.L."/>
            <person name="Woyke T."/>
        </authorList>
    </citation>
    <scope>NUCLEOTIDE SEQUENCE [LARGE SCALE GENOMIC DNA]</scope>
    <source>
        <strain evidence="13">DSM 18485 / JCM 12961 / CGMCC 1.5033 / YUAN-3</strain>
    </source>
</reference>
<comment type="function">
    <text evidence="9">Catalyzes the transfer of the phosphoribosyl group of 5-phosphorylribose-1-pyrophosphate (PRPP) to anthranilate to yield N-(5'-phosphoribosyl)-anthranilate (PRA).</text>
</comment>
<comment type="caution">
    <text evidence="9">Lacks conserved residue(s) required for the propagation of feature annotation.</text>
</comment>
<feature type="binding site" evidence="9">
    <location>
        <position position="225"/>
    </location>
    <ligand>
        <name>Mg(2+)</name>
        <dbReference type="ChEBI" id="CHEBI:18420"/>
        <label>2</label>
    </ligand>
</feature>
<dbReference type="InterPro" id="IPR000312">
    <property type="entry name" value="Glycosyl_Trfase_fam3"/>
</dbReference>
<dbReference type="HAMAP" id="MF_00211">
    <property type="entry name" value="TrpD"/>
    <property type="match status" value="1"/>
</dbReference>